<evidence type="ECO:0000313" key="1">
    <source>
        <dbReference type="EMBL" id="PAV29385.1"/>
    </source>
</evidence>
<organism evidence="1 2">
    <name type="scientific">Virgibacillus profundi</name>
    <dbReference type="NCBI Taxonomy" id="2024555"/>
    <lineage>
        <taxon>Bacteria</taxon>
        <taxon>Bacillati</taxon>
        <taxon>Bacillota</taxon>
        <taxon>Bacilli</taxon>
        <taxon>Bacillales</taxon>
        <taxon>Bacillaceae</taxon>
        <taxon>Virgibacillus</taxon>
    </lineage>
</organism>
<dbReference type="AlphaFoldDB" id="A0A2A2IE08"/>
<reference evidence="1 2" key="1">
    <citation type="submission" date="2017-08" db="EMBL/GenBank/DDBJ databases">
        <title>Virgibacillus indicus sp. nov. and Virgibacillus profoundi sp. nov, two moderately halophilic bacteria isolated from marine sediment by using the Microfluidic Streak Plate.</title>
        <authorList>
            <person name="Xu B."/>
            <person name="Hu B."/>
            <person name="Wang J."/>
            <person name="Zhu Y."/>
            <person name="Huang L."/>
            <person name="Du W."/>
            <person name="Huang Y."/>
        </authorList>
    </citation>
    <scope>NUCLEOTIDE SEQUENCE [LARGE SCALE GENOMIC DNA]</scope>
    <source>
        <strain evidence="1 2">IO3-P3-H5</strain>
    </source>
</reference>
<evidence type="ECO:0000313" key="2">
    <source>
        <dbReference type="Proteomes" id="UP000218887"/>
    </source>
</evidence>
<dbReference type="EMBL" id="NPOA01000007">
    <property type="protein sequence ID" value="PAV29385.1"/>
    <property type="molecule type" value="Genomic_DNA"/>
</dbReference>
<name>A0A2A2IE08_9BACI</name>
<sequence>MPAESNGPQWKITKPIRRSLLKLRKYKKQEYFGGKNEVRPKVYKKNSHVQKELIPCIVIPIS</sequence>
<gene>
    <name evidence="1" type="ORF">CIL05_10980</name>
</gene>
<dbReference type="Proteomes" id="UP000218887">
    <property type="component" value="Unassembled WGS sequence"/>
</dbReference>
<keyword evidence="2" id="KW-1185">Reference proteome</keyword>
<protein>
    <submittedName>
        <fullName evidence="1">Uncharacterized protein</fullName>
    </submittedName>
</protein>
<comment type="caution">
    <text evidence="1">The sequence shown here is derived from an EMBL/GenBank/DDBJ whole genome shotgun (WGS) entry which is preliminary data.</text>
</comment>
<proteinExistence type="predicted"/>
<accession>A0A2A2IE08</accession>